<dbReference type="InParanoid" id="A0A3N4L5P0"/>
<evidence type="ECO:0000313" key="2">
    <source>
        <dbReference type="EMBL" id="RPB18217.1"/>
    </source>
</evidence>
<sequence>MSSHLFNNALLLLSSLYLSSLTKENILRSYSWIRPEGPTSANSTSSPDPNPKLHDLNLIVGFPVVIVPFEHDSVLISLDVHIYSTVHVPNGYVLSPASKNSVPILNQVLSSGRRLLLEDAQHQLKK</sequence>
<keyword evidence="1" id="KW-0732">Signal</keyword>
<evidence type="ECO:0000313" key="3">
    <source>
        <dbReference type="Proteomes" id="UP000267821"/>
    </source>
</evidence>
<proteinExistence type="predicted"/>
<protein>
    <submittedName>
        <fullName evidence="2">Uncharacterized protein</fullName>
    </submittedName>
</protein>
<dbReference type="EMBL" id="ML121661">
    <property type="protein sequence ID" value="RPB18217.1"/>
    <property type="molecule type" value="Genomic_DNA"/>
</dbReference>
<dbReference type="Proteomes" id="UP000267821">
    <property type="component" value="Unassembled WGS sequence"/>
</dbReference>
<feature type="chain" id="PRO_5018222582" evidence="1">
    <location>
        <begin position="23"/>
        <end position="126"/>
    </location>
</feature>
<name>A0A3N4L5P0_9PEZI</name>
<keyword evidence="3" id="KW-1185">Reference proteome</keyword>
<dbReference type="AlphaFoldDB" id="A0A3N4L5P0"/>
<reference evidence="2 3" key="1">
    <citation type="journal article" date="2018" name="Nat. Ecol. Evol.">
        <title>Pezizomycetes genomes reveal the molecular basis of ectomycorrhizal truffle lifestyle.</title>
        <authorList>
            <person name="Murat C."/>
            <person name="Payen T."/>
            <person name="Noel B."/>
            <person name="Kuo A."/>
            <person name="Morin E."/>
            <person name="Chen J."/>
            <person name="Kohler A."/>
            <person name="Krizsan K."/>
            <person name="Balestrini R."/>
            <person name="Da Silva C."/>
            <person name="Montanini B."/>
            <person name="Hainaut M."/>
            <person name="Levati E."/>
            <person name="Barry K.W."/>
            <person name="Belfiori B."/>
            <person name="Cichocki N."/>
            <person name="Clum A."/>
            <person name="Dockter R.B."/>
            <person name="Fauchery L."/>
            <person name="Guy J."/>
            <person name="Iotti M."/>
            <person name="Le Tacon F."/>
            <person name="Lindquist E.A."/>
            <person name="Lipzen A."/>
            <person name="Malagnac F."/>
            <person name="Mello A."/>
            <person name="Molinier V."/>
            <person name="Miyauchi S."/>
            <person name="Poulain J."/>
            <person name="Riccioni C."/>
            <person name="Rubini A."/>
            <person name="Sitrit Y."/>
            <person name="Splivallo R."/>
            <person name="Traeger S."/>
            <person name="Wang M."/>
            <person name="Zifcakova L."/>
            <person name="Wipf D."/>
            <person name="Zambonelli A."/>
            <person name="Paolocci F."/>
            <person name="Nowrousian M."/>
            <person name="Ottonello S."/>
            <person name="Baldrian P."/>
            <person name="Spatafora J.W."/>
            <person name="Henrissat B."/>
            <person name="Nagy L.G."/>
            <person name="Aury J.M."/>
            <person name="Wincker P."/>
            <person name="Grigoriev I.V."/>
            <person name="Bonfante P."/>
            <person name="Martin F.M."/>
        </authorList>
    </citation>
    <scope>NUCLEOTIDE SEQUENCE [LARGE SCALE GENOMIC DNA]</scope>
    <source>
        <strain evidence="2 3">ATCC MYA-4762</strain>
    </source>
</reference>
<accession>A0A3N4L5P0</accession>
<organism evidence="2 3">
    <name type="scientific">Terfezia boudieri ATCC MYA-4762</name>
    <dbReference type="NCBI Taxonomy" id="1051890"/>
    <lineage>
        <taxon>Eukaryota</taxon>
        <taxon>Fungi</taxon>
        <taxon>Dikarya</taxon>
        <taxon>Ascomycota</taxon>
        <taxon>Pezizomycotina</taxon>
        <taxon>Pezizomycetes</taxon>
        <taxon>Pezizales</taxon>
        <taxon>Pezizaceae</taxon>
        <taxon>Terfezia</taxon>
    </lineage>
</organism>
<gene>
    <name evidence="2" type="ORF">L211DRAFT_854339</name>
</gene>
<evidence type="ECO:0000256" key="1">
    <source>
        <dbReference type="SAM" id="SignalP"/>
    </source>
</evidence>
<feature type="signal peptide" evidence="1">
    <location>
        <begin position="1"/>
        <end position="22"/>
    </location>
</feature>